<dbReference type="Proteomes" id="UP000232453">
    <property type="component" value="Unassembled WGS sequence"/>
</dbReference>
<evidence type="ECO:0000313" key="1">
    <source>
        <dbReference type="EMBL" id="PKB41269.1"/>
    </source>
</evidence>
<name>A0AA44ZSD7_PSEA5</name>
<comment type="caution">
    <text evidence="1">The sequence shown here is derived from an EMBL/GenBank/DDBJ whole genome shotgun (WGS) entry which is preliminary data.</text>
</comment>
<sequence length="139" mass="14468">MLAVAVMAGCSDGGNQGPARTITGSLVLDGSNTNTGVVHSYAEGGQEECVATGEYDDVKFKTPVTLRDAEGRLLGVSNLGMGFTPGSASCRFGWAFTNVPDSEFYTFEIGTSGRKLPFSRDQLTVGGSTGDIANIEFAL</sequence>
<dbReference type="AlphaFoldDB" id="A0AA44ZSD7"/>
<reference evidence="1 2" key="1">
    <citation type="submission" date="2017-11" db="EMBL/GenBank/DDBJ databases">
        <title>Sequencing the genomes of 1000 actinobacteria strains.</title>
        <authorList>
            <person name="Klenk H.-P."/>
        </authorList>
    </citation>
    <scope>NUCLEOTIDE SEQUENCE [LARGE SCALE GENOMIC DNA]</scope>
    <source>
        <strain evidence="1 2">DSM 44104</strain>
    </source>
</reference>
<proteinExistence type="predicted"/>
<accession>A0AA44ZSD7</accession>
<gene>
    <name evidence="1" type="ORF">ATL51_0231</name>
</gene>
<dbReference type="EMBL" id="PHUJ01000002">
    <property type="protein sequence ID" value="PKB41269.1"/>
    <property type="molecule type" value="Genomic_DNA"/>
</dbReference>
<organism evidence="1 2">
    <name type="scientific">Pseudonocardia alni</name>
    <name type="common">Amycolata alni</name>
    <dbReference type="NCBI Taxonomy" id="33907"/>
    <lineage>
        <taxon>Bacteria</taxon>
        <taxon>Bacillati</taxon>
        <taxon>Actinomycetota</taxon>
        <taxon>Actinomycetes</taxon>
        <taxon>Pseudonocardiales</taxon>
        <taxon>Pseudonocardiaceae</taxon>
        <taxon>Pseudonocardia</taxon>
    </lineage>
</organism>
<protein>
    <submittedName>
        <fullName evidence="1">Uncharacterized protein</fullName>
    </submittedName>
</protein>
<evidence type="ECO:0000313" key="2">
    <source>
        <dbReference type="Proteomes" id="UP000232453"/>
    </source>
</evidence>